<dbReference type="PROSITE" id="PS00039">
    <property type="entry name" value="DEAD_ATP_HELICASE"/>
    <property type="match status" value="1"/>
</dbReference>
<evidence type="ECO:0000313" key="7">
    <source>
        <dbReference type="Proteomes" id="UP000516437"/>
    </source>
</evidence>
<dbReference type="GO" id="GO:0005524">
    <property type="term" value="F:ATP binding"/>
    <property type="evidence" value="ECO:0007669"/>
    <property type="project" value="UniProtKB-UniRule"/>
</dbReference>
<reference evidence="6 7" key="1">
    <citation type="journal article" date="2019" name="Plant Biotechnol. J.">
        <title>The red bayberry genome and genetic basis of sex determination.</title>
        <authorList>
            <person name="Jia H.M."/>
            <person name="Jia H.J."/>
            <person name="Cai Q.L."/>
            <person name="Wang Y."/>
            <person name="Zhao H.B."/>
            <person name="Yang W.F."/>
            <person name="Wang G.Y."/>
            <person name="Li Y.H."/>
            <person name="Zhan D.L."/>
            <person name="Shen Y.T."/>
            <person name="Niu Q.F."/>
            <person name="Chang L."/>
            <person name="Qiu J."/>
            <person name="Zhao L."/>
            <person name="Xie H.B."/>
            <person name="Fu W.Y."/>
            <person name="Jin J."/>
            <person name="Li X.W."/>
            <person name="Jiao Y."/>
            <person name="Zhou C.C."/>
            <person name="Tu T."/>
            <person name="Chai C.Y."/>
            <person name="Gao J.L."/>
            <person name="Fan L.J."/>
            <person name="van de Weg E."/>
            <person name="Wang J.Y."/>
            <person name="Gao Z.S."/>
        </authorList>
    </citation>
    <scope>NUCLEOTIDE SEQUENCE [LARGE SCALE GENOMIC DNA]</scope>
    <source>
        <tissue evidence="6">Leaves</tissue>
    </source>
</reference>
<dbReference type="GO" id="GO:0003724">
    <property type="term" value="F:RNA helicase activity"/>
    <property type="evidence" value="ECO:0007669"/>
    <property type="project" value="UniProtKB-EC"/>
</dbReference>
<evidence type="ECO:0000256" key="5">
    <source>
        <dbReference type="SAM" id="MobiDB-lite"/>
    </source>
</evidence>
<organism evidence="6 7">
    <name type="scientific">Morella rubra</name>
    <name type="common">Chinese bayberry</name>
    <dbReference type="NCBI Taxonomy" id="262757"/>
    <lineage>
        <taxon>Eukaryota</taxon>
        <taxon>Viridiplantae</taxon>
        <taxon>Streptophyta</taxon>
        <taxon>Embryophyta</taxon>
        <taxon>Tracheophyta</taxon>
        <taxon>Spermatophyta</taxon>
        <taxon>Magnoliopsida</taxon>
        <taxon>eudicotyledons</taxon>
        <taxon>Gunneridae</taxon>
        <taxon>Pentapetalae</taxon>
        <taxon>rosids</taxon>
        <taxon>fabids</taxon>
        <taxon>Fagales</taxon>
        <taxon>Myricaceae</taxon>
        <taxon>Morella</taxon>
    </lineage>
</organism>
<dbReference type="AlphaFoldDB" id="A0A6A1VKD2"/>
<evidence type="ECO:0000256" key="4">
    <source>
        <dbReference type="RuleBase" id="RU365068"/>
    </source>
</evidence>
<dbReference type="InterPro" id="IPR000629">
    <property type="entry name" value="RNA-helicase_DEAD-box_CS"/>
</dbReference>
<dbReference type="Gene3D" id="3.40.50.300">
    <property type="entry name" value="P-loop containing nucleotide triphosphate hydrolases"/>
    <property type="match status" value="1"/>
</dbReference>
<keyword evidence="4" id="KW-0694">RNA-binding</keyword>
<keyword evidence="3 4" id="KW-0067">ATP-binding</keyword>
<keyword evidence="4 6" id="KW-0347">Helicase</keyword>
<comment type="catalytic activity">
    <reaction evidence="4">
        <text>ATP + H2O = ADP + phosphate + H(+)</text>
        <dbReference type="Rhea" id="RHEA:13065"/>
        <dbReference type="ChEBI" id="CHEBI:15377"/>
        <dbReference type="ChEBI" id="CHEBI:15378"/>
        <dbReference type="ChEBI" id="CHEBI:30616"/>
        <dbReference type="ChEBI" id="CHEBI:43474"/>
        <dbReference type="ChEBI" id="CHEBI:456216"/>
        <dbReference type="EC" id="3.6.4.13"/>
    </reaction>
</comment>
<dbReference type="GO" id="GO:0016787">
    <property type="term" value="F:hydrolase activity"/>
    <property type="evidence" value="ECO:0007669"/>
    <property type="project" value="UniProtKB-KW"/>
</dbReference>
<feature type="region of interest" description="Disordered" evidence="5">
    <location>
        <begin position="1"/>
        <end position="24"/>
    </location>
</feature>
<dbReference type="PANTHER" id="PTHR24031">
    <property type="entry name" value="RNA HELICASE"/>
    <property type="match status" value="1"/>
</dbReference>
<protein>
    <recommendedName>
        <fullName evidence="4">ATP-dependent RNA helicase</fullName>
        <ecNumber evidence="4">3.6.4.13</ecNumber>
    </recommendedName>
</protein>
<dbReference type="SUPFAM" id="SSF52540">
    <property type="entry name" value="P-loop containing nucleoside triphosphate hydrolases"/>
    <property type="match status" value="1"/>
</dbReference>
<evidence type="ECO:0000256" key="2">
    <source>
        <dbReference type="ARBA" id="ARBA00022801"/>
    </source>
</evidence>
<evidence type="ECO:0000313" key="6">
    <source>
        <dbReference type="EMBL" id="KAB1213183.1"/>
    </source>
</evidence>
<comment type="function">
    <text evidence="4">RNA helicase.</text>
</comment>
<dbReference type="EMBL" id="RXIC02000023">
    <property type="protein sequence ID" value="KAB1213183.1"/>
    <property type="molecule type" value="Genomic_DNA"/>
</dbReference>
<proteinExistence type="inferred from homology"/>
<comment type="caution">
    <text evidence="6">The sequence shown here is derived from an EMBL/GenBank/DDBJ whole genome shotgun (WGS) entry which is preliminary data.</text>
</comment>
<sequence length="296" mass="33524">MSSSRPTRSSQRTPVSVGSKGKKKAKTMKNLIPLLKTTSTGQVFVKTALFKIFEIERFQEMFEFQGWGILVNLKVNCYVYLVKLVYANFQFTKSEDDDSYVNGEVLDLSSSSLNSMCLMIDEADRTLEANFKEEMKQIIKILPKVEDLARLSFQTAPIYIDVEVGRTKDWIVQYDPPDEPKYDPPDEPKEYIHRVGRTARGEGAIGNALLFLIPEELQFLHYLKAAKVPVKEYEFDQKKLANVQSHLVTLDIDCGASKLRRKMRKVGGGRHGFSEVEMMISSNLCGDSGGKVCNLQ</sequence>
<keyword evidence="2 4" id="KW-0378">Hydrolase</keyword>
<keyword evidence="7" id="KW-1185">Reference proteome</keyword>
<dbReference type="GO" id="GO:0003723">
    <property type="term" value="F:RNA binding"/>
    <property type="evidence" value="ECO:0007669"/>
    <property type="project" value="UniProtKB-UniRule"/>
</dbReference>
<accession>A0A6A1VKD2</accession>
<dbReference type="EC" id="3.6.4.13" evidence="4"/>
<comment type="similarity">
    <text evidence="4">Belongs to the DEAD box helicase family.</text>
</comment>
<feature type="compositionally biased region" description="Low complexity" evidence="5">
    <location>
        <begin position="1"/>
        <end position="19"/>
    </location>
</feature>
<dbReference type="OrthoDB" id="10259640at2759"/>
<dbReference type="InterPro" id="IPR027417">
    <property type="entry name" value="P-loop_NTPase"/>
</dbReference>
<keyword evidence="1 4" id="KW-0547">Nucleotide-binding</keyword>
<comment type="domain">
    <text evidence="4">The Q motif is unique to and characteristic of the DEAD box family of RNA helicases and controls ATP binding and hydrolysis.</text>
</comment>
<evidence type="ECO:0000256" key="3">
    <source>
        <dbReference type="ARBA" id="ARBA00022840"/>
    </source>
</evidence>
<name>A0A6A1VKD2_9ROSI</name>
<gene>
    <name evidence="6" type="ORF">CJ030_MR5G021761</name>
</gene>
<evidence type="ECO:0000256" key="1">
    <source>
        <dbReference type="ARBA" id="ARBA00022741"/>
    </source>
</evidence>
<dbReference type="Proteomes" id="UP000516437">
    <property type="component" value="Chromosome 5"/>
</dbReference>